<accession>A0A2T4CNE9</accession>
<dbReference type="Pfam" id="PF01252">
    <property type="entry name" value="Peptidase_A8"/>
    <property type="match status" value="1"/>
</dbReference>
<evidence type="ECO:0000256" key="11">
    <source>
        <dbReference type="RuleBase" id="RU004181"/>
    </source>
</evidence>
<feature type="active site" evidence="9">
    <location>
        <position position="138"/>
    </location>
</feature>
<gene>
    <name evidence="9" type="primary">lspA</name>
    <name evidence="13" type="ORF">C9927_00785</name>
    <name evidence="12" type="ORF">C9986_01285</name>
</gene>
<keyword evidence="2 9" id="KW-1003">Cell membrane</keyword>
<dbReference type="GO" id="GO:0004190">
    <property type="term" value="F:aspartic-type endopeptidase activity"/>
    <property type="evidence" value="ECO:0007669"/>
    <property type="project" value="UniProtKB-UniRule"/>
</dbReference>
<dbReference type="PROSITE" id="PS00855">
    <property type="entry name" value="SPASE_II"/>
    <property type="match status" value="1"/>
</dbReference>
<dbReference type="HAMAP" id="MF_00161">
    <property type="entry name" value="LspA"/>
    <property type="match status" value="1"/>
</dbReference>
<evidence type="ECO:0000313" key="14">
    <source>
        <dbReference type="Proteomes" id="UP000242087"/>
    </source>
</evidence>
<evidence type="ECO:0000256" key="5">
    <source>
        <dbReference type="ARBA" id="ARBA00022750"/>
    </source>
</evidence>
<evidence type="ECO:0000313" key="15">
    <source>
        <dbReference type="Proteomes" id="UP000243022"/>
    </source>
</evidence>
<comment type="similarity">
    <text evidence="1 9 11">Belongs to the peptidase A8 family.</text>
</comment>
<evidence type="ECO:0000256" key="1">
    <source>
        <dbReference type="ARBA" id="ARBA00006139"/>
    </source>
</evidence>
<dbReference type="GO" id="GO:0005886">
    <property type="term" value="C:plasma membrane"/>
    <property type="evidence" value="ECO:0007669"/>
    <property type="project" value="UniProtKB-SubCell"/>
</dbReference>
<evidence type="ECO:0000256" key="7">
    <source>
        <dbReference type="ARBA" id="ARBA00022989"/>
    </source>
</evidence>
<keyword evidence="6 9" id="KW-0378">Hydrolase</keyword>
<evidence type="ECO:0000313" key="12">
    <source>
        <dbReference type="EMBL" id="PTB83083.1"/>
    </source>
</evidence>
<dbReference type="EC" id="3.4.23.36" evidence="9"/>
<evidence type="ECO:0000313" key="13">
    <source>
        <dbReference type="EMBL" id="PTB90121.1"/>
    </source>
</evidence>
<evidence type="ECO:0000256" key="2">
    <source>
        <dbReference type="ARBA" id="ARBA00022475"/>
    </source>
</evidence>
<feature type="active site" evidence="9">
    <location>
        <position position="156"/>
    </location>
</feature>
<dbReference type="PANTHER" id="PTHR33695:SF1">
    <property type="entry name" value="LIPOPROTEIN SIGNAL PEPTIDASE"/>
    <property type="match status" value="1"/>
</dbReference>
<evidence type="ECO:0000256" key="3">
    <source>
        <dbReference type="ARBA" id="ARBA00022670"/>
    </source>
</evidence>
<evidence type="ECO:0000256" key="4">
    <source>
        <dbReference type="ARBA" id="ARBA00022692"/>
    </source>
</evidence>
<feature type="transmembrane region" description="Helical" evidence="9">
    <location>
        <begin position="149"/>
        <end position="172"/>
    </location>
</feature>
<keyword evidence="3 9" id="KW-0645">Protease</keyword>
<dbReference type="EMBL" id="PYVF01000005">
    <property type="protein sequence ID" value="PTB90121.1"/>
    <property type="molecule type" value="Genomic_DNA"/>
</dbReference>
<evidence type="ECO:0000256" key="9">
    <source>
        <dbReference type="HAMAP-Rule" id="MF_00161"/>
    </source>
</evidence>
<dbReference type="EMBL" id="PYVS01000014">
    <property type="protein sequence ID" value="PTB83083.1"/>
    <property type="molecule type" value="Genomic_DNA"/>
</dbReference>
<reference evidence="14 15" key="1">
    <citation type="submission" date="2018-03" db="EMBL/GenBank/DDBJ databases">
        <title>Cross-interface Injection: A General Nanoliter Liquid Handling Method Applied to Single Cells Genome Amplification Automated Nanoliter Liquid Handling Applied to Single Cell Multiple Displacement Amplification.</title>
        <authorList>
            <person name="Yun J."/>
            <person name="Xu P."/>
            <person name="Xu J."/>
            <person name="Dai X."/>
            <person name="Wang Y."/>
            <person name="Zheng X."/>
            <person name="Cao C."/>
            <person name="Yi Q."/>
            <person name="Zhu Y."/>
            <person name="Wang L."/>
            <person name="Dong Z."/>
            <person name="Huang Y."/>
            <person name="Huang L."/>
            <person name="Du W."/>
        </authorList>
    </citation>
    <scope>NUCLEOTIDE SEQUENCE [LARGE SCALE GENOMIC DNA]</scope>
    <source>
        <strain evidence="13 14">A12-4</strain>
        <strain evidence="12 15">Z-E1-2</strain>
    </source>
</reference>
<keyword evidence="5 9" id="KW-0064">Aspartyl protease</keyword>
<dbReference type="GO" id="GO:0006508">
    <property type="term" value="P:proteolysis"/>
    <property type="evidence" value="ECO:0007669"/>
    <property type="project" value="UniProtKB-KW"/>
</dbReference>
<feature type="transmembrane region" description="Helical" evidence="9">
    <location>
        <begin position="114"/>
        <end position="137"/>
    </location>
</feature>
<feature type="transmembrane region" description="Helical" evidence="9">
    <location>
        <begin position="82"/>
        <end position="102"/>
    </location>
</feature>
<comment type="subcellular location">
    <subcellularLocation>
        <location evidence="9">Cell membrane</location>
        <topology evidence="9">Multi-pass membrane protein</topology>
    </subcellularLocation>
</comment>
<evidence type="ECO:0000256" key="6">
    <source>
        <dbReference type="ARBA" id="ARBA00022801"/>
    </source>
</evidence>
<dbReference type="PRINTS" id="PR00781">
    <property type="entry name" value="LIPOSIGPTASE"/>
</dbReference>
<dbReference type="Proteomes" id="UP000242087">
    <property type="component" value="Unassembled WGS sequence"/>
</dbReference>
<comment type="function">
    <text evidence="9 10">This protein specifically catalyzes the removal of signal peptides from prolipoproteins.</text>
</comment>
<keyword evidence="12" id="KW-0449">Lipoprotein</keyword>
<comment type="pathway">
    <text evidence="9">Protein modification; lipoprotein biosynthesis (signal peptide cleavage).</text>
</comment>
<dbReference type="NCBIfam" id="TIGR00077">
    <property type="entry name" value="lspA"/>
    <property type="match status" value="1"/>
</dbReference>
<keyword evidence="7 9" id="KW-1133">Transmembrane helix</keyword>
<sequence length="183" mass="21307">MLKVLERSVNLPNQPLDLKKRASGLRFLWLTLLLIALDQISKQWVIRVFDLYESIQIMPYLNFTYVRNYGAAFSFLSDQGGWQRWLFTFLAIAISIVLVIWLRRNPANLWRQNLAFALILAGAIGNVIDRIIYGYVIDFLDVYVNEWHWPAFNVADMAITLGAILMLLEAFFEQRESSQESRS</sequence>
<dbReference type="InterPro" id="IPR001872">
    <property type="entry name" value="Peptidase_A8"/>
</dbReference>
<name>A0A2T4CNE9_9GAMM</name>
<keyword evidence="4 9" id="KW-0812">Transmembrane</keyword>
<dbReference type="Proteomes" id="UP000243022">
    <property type="component" value="Unassembled WGS sequence"/>
</dbReference>
<evidence type="ECO:0000256" key="10">
    <source>
        <dbReference type="RuleBase" id="RU000594"/>
    </source>
</evidence>
<dbReference type="PANTHER" id="PTHR33695">
    <property type="entry name" value="LIPOPROTEIN SIGNAL PEPTIDASE"/>
    <property type="match status" value="1"/>
</dbReference>
<keyword evidence="8 9" id="KW-0472">Membrane</keyword>
<comment type="caution">
    <text evidence="12">The sequence shown here is derived from an EMBL/GenBank/DDBJ whole genome shotgun (WGS) entry which is preliminary data.</text>
</comment>
<dbReference type="UniPathway" id="UPA00665"/>
<evidence type="ECO:0000256" key="8">
    <source>
        <dbReference type="ARBA" id="ARBA00023136"/>
    </source>
</evidence>
<proteinExistence type="inferred from homology"/>
<dbReference type="AlphaFoldDB" id="A0A2T4CNE9"/>
<comment type="caution">
    <text evidence="9">Lacks conserved residue(s) required for the propagation of feature annotation.</text>
</comment>
<comment type="catalytic activity">
    <reaction evidence="9 10">
        <text>Release of signal peptides from bacterial membrane prolipoproteins. Hydrolyzes -Xaa-Yaa-Zaa-|-(S,diacylglyceryl)Cys-, in which Xaa is hydrophobic (preferably Leu), and Yaa (Ala or Ser) and Zaa (Gly or Ala) have small, neutral side chains.</text>
        <dbReference type="EC" id="3.4.23.36"/>
    </reaction>
</comment>
<organism evidence="12 15">
    <name type="scientific">Pseudidiomarina aestuarii</name>
    <dbReference type="NCBI Taxonomy" id="624146"/>
    <lineage>
        <taxon>Bacteria</taxon>
        <taxon>Pseudomonadati</taxon>
        <taxon>Pseudomonadota</taxon>
        <taxon>Gammaproteobacteria</taxon>
        <taxon>Alteromonadales</taxon>
        <taxon>Idiomarinaceae</taxon>
        <taxon>Pseudidiomarina</taxon>
    </lineage>
</organism>
<protein>
    <recommendedName>
        <fullName evidence="9">Lipoprotein signal peptidase</fullName>
        <ecNumber evidence="9">3.4.23.36</ecNumber>
    </recommendedName>
    <alternativeName>
        <fullName evidence="9">Prolipoprotein signal peptidase</fullName>
    </alternativeName>
    <alternativeName>
        <fullName evidence="9">Signal peptidase II</fullName>
        <shortName evidence="9">SPase II</shortName>
    </alternativeName>
</protein>